<name>A0A1X0RIQ3_RHIZD</name>
<evidence type="ECO:0000256" key="1">
    <source>
        <dbReference type="ARBA" id="ARBA00004109"/>
    </source>
</evidence>
<evidence type="ECO:0000256" key="4">
    <source>
        <dbReference type="ARBA" id="ARBA00023203"/>
    </source>
</evidence>
<evidence type="ECO:0000256" key="5">
    <source>
        <dbReference type="ARBA" id="ARBA00032427"/>
    </source>
</evidence>
<evidence type="ECO:0000313" key="7">
    <source>
        <dbReference type="EMBL" id="ORE11922.1"/>
    </source>
</evidence>
<accession>A0A1X0RIQ3</accession>
<dbReference type="SMART" id="SM00102">
    <property type="entry name" value="ADF"/>
    <property type="match status" value="1"/>
</dbReference>
<dbReference type="VEuPathDB" id="FungiDB:BCV72DRAFT_331923"/>
<dbReference type="EMBL" id="KV921854">
    <property type="protein sequence ID" value="ORE11922.1"/>
    <property type="molecule type" value="Genomic_DNA"/>
</dbReference>
<dbReference type="PROSITE" id="PS51263">
    <property type="entry name" value="ADF_H"/>
    <property type="match status" value="1"/>
</dbReference>
<dbReference type="OrthoDB" id="10249245at2759"/>
<dbReference type="CDD" id="cd11286">
    <property type="entry name" value="ADF_cofilin_like"/>
    <property type="match status" value="1"/>
</dbReference>
<dbReference type="GO" id="GO:0016363">
    <property type="term" value="C:nuclear matrix"/>
    <property type="evidence" value="ECO:0007669"/>
    <property type="project" value="UniProtKB-SubCell"/>
</dbReference>
<evidence type="ECO:0000256" key="2">
    <source>
        <dbReference type="ARBA" id="ARBA00006844"/>
    </source>
</evidence>
<dbReference type="GO" id="GO:0015629">
    <property type="term" value="C:actin cytoskeleton"/>
    <property type="evidence" value="ECO:0007669"/>
    <property type="project" value="InterPro"/>
</dbReference>
<dbReference type="InterPro" id="IPR029006">
    <property type="entry name" value="ADF-H/Gelsolin-like_dom_sf"/>
</dbReference>
<dbReference type="InterPro" id="IPR002108">
    <property type="entry name" value="ADF-H"/>
</dbReference>
<sequence>MASSGVSTDNECLVKYNELKLRKTFKYIIYKLSDDNKQIVVEKAVESGSYDDFLNDLPENVPRYAVYDFDYVKTDEGQRNKITFFSWSPDSSRVRDKMLYASSKDSLRRQLQGIAVEIQGTDSSEVAYESVLEKAQRSS</sequence>
<evidence type="ECO:0000259" key="6">
    <source>
        <dbReference type="PROSITE" id="PS51263"/>
    </source>
</evidence>
<dbReference type="GO" id="GO:0030042">
    <property type="term" value="P:actin filament depolymerization"/>
    <property type="evidence" value="ECO:0007669"/>
    <property type="project" value="InterPro"/>
</dbReference>
<dbReference type="Gene3D" id="3.40.20.10">
    <property type="entry name" value="Severin"/>
    <property type="match status" value="1"/>
</dbReference>
<proteinExistence type="inferred from homology"/>
<protein>
    <recommendedName>
        <fullName evidence="3">Cofilin</fullName>
    </recommendedName>
    <alternativeName>
        <fullName evidence="5">Actin-depolymerizing factor 1</fullName>
    </alternativeName>
</protein>
<comment type="similarity">
    <text evidence="2">Belongs to the actin-binding proteins ADF family.</text>
</comment>
<dbReference type="Proteomes" id="UP000242414">
    <property type="component" value="Unassembled WGS sequence"/>
</dbReference>
<comment type="subcellular location">
    <subcellularLocation>
        <location evidence="1">Nucleus matrix</location>
    </subcellularLocation>
</comment>
<keyword evidence="4" id="KW-0009">Actin-binding</keyword>
<dbReference type="AlphaFoldDB" id="A0A1X0RIQ3"/>
<gene>
    <name evidence="7" type="ORF">BCV72DRAFT_331923</name>
</gene>
<dbReference type="PANTHER" id="PTHR11913">
    <property type="entry name" value="COFILIN-RELATED"/>
    <property type="match status" value="1"/>
</dbReference>
<dbReference type="Pfam" id="PF00241">
    <property type="entry name" value="Cofilin_ADF"/>
    <property type="match status" value="1"/>
</dbReference>
<feature type="domain" description="ADF-H" evidence="6">
    <location>
        <begin position="3"/>
        <end position="136"/>
    </location>
</feature>
<dbReference type="SUPFAM" id="SSF55753">
    <property type="entry name" value="Actin depolymerizing proteins"/>
    <property type="match status" value="1"/>
</dbReference>
<dbReference type="GO" id="GO:0003779">
    <property type="term" value="F:actin binding"/>
    <property type="evidence" value="ECO:0007669"/>
    <property type="project" value="UniProtKB-KW"/>
</dbReference>
<evidence type="ECO:0000256" key="3">
    <source>
        <dbReference type="ARBA" id="ARBA00015630"/>
    </source>
</evidence>
<organism evidence="7">
    <name type="scientific">Rhizopus microsporus var. microsporus</name>
    <dbReference type="NCBI Taxonomy" id="86635"/>
    <lineage>
        <taxon>Eukaryota</taxon>
        <taxon>Fungi</taxon>
        <taxon>Fungi incertae sedis</taxon>
        <taxon>Mucoromycota</taxon>
        <taxon>Mucoromycotina</taxon>
        <taxon>Mucoromycetes</taxon>
        <taxon>Mucorales</taxon>
        <taxon>Mucorineae</taxon>
        <taxon>Rhizopodaceae</taxon>
        <taxon>Rhizopus</taxon>
    </lineage>
</organism>
<dbReference type="InterPro" id="IPR017904">
    <property type="entry name" value="ADF/Cofilin"/>
</dbReference>
<reference evidence="7" key="1">
    <citation type="journal article" date="2016" name="Proc. Natl. Acad. Sci. U.S.A.">
        <title>Lipid metabolic changes in an early divergent fungus govern the establishment of a mutualistic symbiosis with endobacteria.</title>
        <authorList>
            <person name="Lastovetsky O.A."/>
            <person name="Gaspar M.L."/>
            <person name="Mondo S.J."/>
            <person name="LaButti K.M."/>
            <person name="Sandor L."/>
            <person name="Grigoriev I.V."/>
            <person name="Henry S.A."/>
            <person name="Pawlowska T.E."/>
        </authorList>
    </citation>
    <scope>NUCLEOTIDE SEQUENCE [LARGE SCALE GENOMIC DNA]</scope>
    <source>
        <strain evidence="7">ATCC 52814</strain>
    </source>
</reference>